<gene>
    <name evidence="1" type="ORF">QLQ87_22985</name>
</gene>
<dbReference type="EMBL" id="CP124842">
    <property type="protein sequence ID" value="WHF39018.1"/>
    <property type="molecule type" value="Genomic_DNA"/>
</dbReference>
<proteinExistence type="predicted"/>
<protein>
    <submittedName>
        <fullName evidence="1">Uncharacterized protein</fullName>
    </submittedName>
</protein>
<accession>A0AAX3W0U1</accession>
<geneLocation type="plasmid" evidence="1 2">
    <name>unnamed1</name>
</geneLocation>
<name>A0AAX3W0U1_AERSA</name>
<sequence>MTLKIVSTLILSGHSEECKCEIYQQDTAEGPKFNACLYVRREVLMVLKAAPVSVSRFDAPTSKPVLTWVQARILNDINVTSLEDAEATIKHRFIHEAFLIPAFFDSAPFV</sequence>
<reference evidence="1" key="1">
    <citation type="submission" date="2023-05" db="EMBL/GenBank/DDBJ databases">
        <title>Aeromonas salmonicida 57, complete genome.</title>
        <authorList>
            <person name="Shao L."/>
        </authorList>
    </citation>
    <scope>NUCLEOTIDE SEQUENCE</scope>
    <source>
        <strain evidence="1">57</strain>
        <plasmid evidence="1">unnamed1</plasmid>
    </source>
</reference>
<evidence type="ECO:0000313" key="2">
    <source>
        <dbReference type="Proteomes" id="UP001239426"/>
    </source>
</evidence>
<evidence type="ECO:0000313" key="1">
    <source>
        <dbReference type="EMBL" id="WHF39018.1"/>
    </source>
</evidence>
<dbReference type="RefSeq" id="WP_143167888.1">
    <property type="nucleotide sequence ID" value="NZ_CP124842.1"/>
</dbReference>
<dbReference type="AlphaFoldDB" id="A0AAX3W0U1"/>
<keyword evidence="1" id="KW-0614">Plasmid</keyword>
<dbReference type="Proteomes" id="UP001239426">
    <property type="component" value="Plasmid unnamed1"/>
</dbReference>
<organism evidence="1 2">
    <name type="scientific">Aeromonas salmonicida</name>
    <dbReference type="NCBI Taxonomy" id="645"/>
    <lineage>
        <taxon>Bacteria</taxon>
        <taxon>Pseudomonadati</taxon>
        <taxon>Pseudomonadota</taxon>
        <taxon>Gammaproteobacteria</taxon>
        <taxon>Aeromonadales</taxon>
        <taxon>Aeromonadaceae</taxon>
        <taxon>Aeromonas</taxon>
    </lineage>
</organism>